<dbReference type="Proteomes" id="UP000636479">
    <property type="component" value="Unassembled WGS sequence"/>
</dbReference>
<feature type="transmembrane region" description="Helical" evidence="1">
    <location>
        <begin position="7"/>
        <end position="25"/>
    </location>
</feature>
<name>A0A8H6WKE7_9AGAR</name>
<dbReference type="Gene3D" id="1.20.140.150">
    <property type="match status" value="1"/>
</dbReference>
<comment type="caution">
    <text evidence="2">The sequence shown here is derived from an EMBL/GenBank/DDBJ whole genome shotgun (WGS) entry which is preliminary data.</text>
</comment>
<dbReference type="RefSeq" id="XP_037225677.1">
    <property type="nucleotide sequence ID" value="XM_037357767.1"/>
</dbReference>
<dbReference type="AlphaFoldDB" id="A0A8H6WKE7"/>
<organism evidence="2 3">
    <name type="scientific">Mycena indigotica</name>
    <dbReference type="NCBI Taxonomy" id="2126181"/>
    <lineage>
        <taxon>Eukaryota</taxon>
        <taxon>Fungi</taxon>
        <taxon>Dikarya</taxon>
        <taxon>Basidiomycota</taxon>
        <taxon>Agaricomycotina</taxon>
        <taxon>Agaricomycetes</taxon>
        <taxon>Agaricomycetidae</taxon>
        <taxon>Agaricales</taxon>
        <taxon>Marasmiineae</taxon>
        <taxon>Mycenaceae</taxon>
        <taxon>Mycena</taxon>
    </lineage>
</organism>
<dbReference type="GeneID" id="59340283"/>
<feature type="transmembrane region" description="Helical" evidence="1">
    <location>
        <begin position="172"/>
        <end position="196"/>
    </location>
</feature>
<dbReference type="OrthoDB" id="61370at2759"/>
<evidence type="ECO:0000256" key="1">
    <source>
        <dbReference type="SAM" id="Phobius"/>
    </source>
</evidence>
<keyword evidence="1" id="KW-1133">Transmembrane helix</keyword>
<protein>
    <submittedName>
        <fullName evidence="2">Uncharacterized protein</fullName>
    </submittedName>
</protein>
<feature type="transmembrane region" description="Helical" evidence="1">
    <location>
        <begin position="100"/>
        <end position="120"/>
    </location>
</feature>
<keyword evidence="1" id="KW-0812">Transmembrane</keyword>
<keyword evidence="3" id="KW-1185">Reference proteome</keyword>
<sequence>MRKTSYVLTALAVIFTTVLTIISLTRVDWVVARYRADAINSIFEAKYGLSTVCTRLEVKLPGGDRSRYEDEECRPFPTRKDDGCDDDNQSFCAMWASARYATEVAIGFGALALVAIAIGVSTHSRRRRIWKAAAGLVTIHALLALTAFALILDQVRMSRFPTFRDGHLGAGFWLTTVAWVSGILVAVGVIATGIAADRGHRWAAGNRAYQPILG</sequence>
<proteinExistence type="predicted"/>
<evidence type="ECO:0000313" key="2">
    <source>
        <dbReference type="EMBL" id="KAF7315654.1"/>
    </source>
</evidence>
<dbReference type="EMBL" id="JACAZF010000001">
    <property type="protein sequence ID" value="KAF7315654.1"/>
    <property type="molecule type" value="Genomic_DNA"/>
</dbReference>
<gene>
    <name evidence="2" type="ORF">MIND_00080900</name>
</gene>
<evidence type="ECO:0000313" key="3">
    <source>
        <dbReference type="Proteomes" id="UP000636479"/>
    </source>
</evidence>
<accession>A0A8H6WKE7</accession>
<feature type="transmembrane region" description="Helical" evidence="1">
    <location>
        <begin position="132"/>
        <end position="152"/>
    </location>
</feature>
<keyword evidence="1" id="KW-0472">Membrane</keyword>
<reference evidence="2" key="1">
    <citation type="submission" date="2020-05" db="EMBL/GenBank/DDBJ databases">
        <title>Mycena genomes resolve the evolution of fungal bioluminescence.</title>
        <authorList>
            <person name="Tsai I.J."/>
        </authorList>
    </citation>
    <scope>NUCLEOTIDE SEQUENCE</scope>
    <source>
        <strain evidence="2">171206Taipei</strain>
    </source>
</reference>